<name>A0A5B9FVZ2_9FLAO</name>
<dbReference type="RefSeq" id="WP_147583813.1">
    <property type="nucleotide sequence ID" value="NZ_CP042831.1"/>
</dbReference>
<dbReference type="AlphaFoldDB" id="A0A5B9FVZ2"/>
<organism evidence="1 2">
    <name type="scientific">Flavobacterium alkalisoli</name>
    <dbReference type="NCBI Taxonomy" id="2602769"/>
    <lineage>
        <taxon>Bacteria</taxon>
        <taxon>Pseudomonadati</taxon>
        <taxon>Bacteroidota</taxon>
        <taxon>Flavobacteriia</taxon>
        <taxon>Flavobacteriales</taxon>
        <taxon>Flavobacteriaceae</taxon>
        <taxon>Flavobacterium</taxon>
    </lineage>
</organism>
<evidence type="ECO:0000313" key="1">
    <source>
        <dbReference type="EMBL" id="QEE50341.1"/>
    </source>
</evidence>
<sequence length="69" mass="8119">MGRNIQQELDHSYILGCTKYKDEYIFFLMPVIYWVLNVASYDPGTIDNTEYVFRDNVLNVPSGQEEAFF</sequence>
<protein>
    <submittedName>
        <fullName evidence="1">Uncharacterized protein</fullName>
    </submittedName>
</protein>
<proteinExistence type="predicted"/>
<keyword evidence="2" id="KW-1185">Reference proteome</keyword>
<dbReference type="OrthoDB" id="1258936at2"/>
<reference evidence="1 2" key="1">
    <citation type="submission" date="2019-08" db="EMBL/GenBank/DDBJ databases">
        <title>Flavobacterium alkalisoli sp. nov., isolated from rhizosphere soil of Suaeda salsa.</title>
        <authorList>
            <person name="Sun J.-Q."/>
            <person name="Xu L."/>
        </authorList>
    </citation>
    <scope>NUCLEOTIDE SEQUENCE [LARGE SCALE GENOMIC DNA]</scope>
    <source>
        <strain evidence="1 2">XS-5</strain>
    </source>
</reference>
<dbReference type="KEGG" id="fak:FUA48_12360"/>
<evidence type="ECO:0000313" key="2">
    <source>
        <dbReference type="Proteomes" id="UP000321222"/>
    </source>
</evidence>
<dbReference type="EMBL" id="CP042831">
    <property type="protein sequence ID" value="QEE50341.1"/>
    <property type="molecule type" value="Genomic_DNA"/>
</dbReference>
<accession>A0A5B9FVZ2</accession>
<dbReference type="Proteomes" id="UP000321222">
    <property type="component" value="Chromosome"/>
</dbReference>
<gene>
    <name evidence="1" type="ORF">FUA48_12360</name>
</gene>